<gene>
    <name evidence="2" type="ORF">TM448A01266_0008</name>
    <name evidence="3" type="ORF">TM448B01619_0003</name>
</gene>
<feature type="compositionally biased region" description="Pro residues" evidence="1">
    <location>
        <begin position="208"/>
        <end position="222"/>
    </location>
</feature>
<evidence type="ECO:0000256" key="1">
    <source>
        <dbReference type="SAM" id="MobiDB-lite"/>
    </source>
</evidence>
<reference evidence="2" key="1">
    <citation type="submission" date="2020-03" db="EMBL/GenBank/DDBJ databases">
        <title>The deep terrestrial virosphere.</title>
        <authorList>
            <person name="Holmfeldt K."/>
            <person name="Nilsson E."/>
            <person name="Simone D."/>
            <person name="Lopez-Fernandez M."/>
            <person name="Wu X."/>
            <person name="de Brujin I."/>
            <person name="Lundin D."/>
            <person name="Andersson A."/>
            <person name="Bertilsson S."/>
            <person name="Dopson M."/>
        </authorList>
    </citation>
    <scope>NUCLEOTIDE SEQUENCE</scope>
    <source>
        <strain evidence="2">TM448A01266</strain>
        <strain evidence="3">TM448B01619</strain>
    </source>
</reference>
<dbReference type="EMBL" id="MT144124">
    <property type="protein sequence ID" value="QJA49209.1"/>
    <property type="molecule type" value="Genomic_DNA"/>
</dbReference>
<sequence>MDLQGTKAGGFNRPEGWYLLTVKSVEFYTPEGGEYSITRYITETYMGPGTSQQFTGKKFTDGIPNREDFKPMHMEILAACMGSEAAVHEVAAQYGGKYPPAMCLGRTYMAMIKTNKKGFDNVQKRIPYTPEAWAEHVTSQEAAGPNLITPAYVPAAAAPPPVMASPAPVAAPPAFQAPPVMAAPPQMQAAPTFAPAPAFAPPQMAAPQAPPPPPGLPTLPGR</sequence>
<name>A0A6H1ZP00_9ZZZZ</name>
<feature type="compositionally biased region" description="Low complexity" evidence="1">
    <location>
        <begin position="186"/>
        <end position="207"/>
    </location>
</feature>
<feature type="region of interest" description="Disordered" evidence="1">
    <location>
        <begin position="186"/>
        <end position="222"/>
    </location>
</feature>
<organism evidence="2">
    <name type="scientific">viral metagenome</name>
    <dbReference type="NCBI Taxonomy" id="1070528"/>
    <lineage>
        <taxon>unclassified sequences</taxon>
        <taxon>metagenomes</taxon>
        <taxon>organismal metagenomes</taxon>
    </lineage>
</organism>
<evidence type="ECO:0000313" key="3">
    <source>
        <dbReference type="EMBL" id="QJH99544.1"/>
    </source>
</evidence>
<proteinExistence type="predicted"/>
<dbReference type="EMBL" id="MT144796">
    <property type="protein sequence ID" value="QJH99544.1"/>
    <property type="molecule type" value="Genomic_DNA"/>
</dbReference>
<dbReference type="AlphaFoldDB" id="A0A6H1ZP00"/>
<evidence type="ECO:0000313" key="2">
    <source>
        <dbReference type="EMBL" id="QJA49209.1"/>
    </source>
</evidence>
<accession>A0A6H1ZP00</accession>
<protein>
    <submittedName>
        <fullName evidence="2">Uncharacterized protein</fullName>
    </submittedName>
</protein>